<dbReference type="EMBL" id="JAFHKP010000030">
    <property type="protein sequence ID" value="KAG5473275.1"/>
    <property type="molecule type" value="Genomic_DNA"/>
</dbReference>
<accession>A0A836HAD8</accession>
<protein>
    <submittedName>
        <fullName evidence="2">Uncharacterized protein</fullName>
    </submittedName>
</protein>
<evidence type="ECO:0000313" key="2">
    <source>
        <dbReference type="EMBL" id="KAG5473275.1"/>
    </source>
</evidence>
<evidence type="ECO:0000313" key="3">
    <source>
        <dbReference type="Proteomes" id="UP000674179"/>
    </source>
</evidence>
<keyword evidence="1" id="KW-0472">Membrane</keyword>
<dbReference type="AlphaFoldDB" id="A0A836HAD8"/>
<gene>
    <name evidence="2" type="ORF">CUR178_03195</name>
</gene>
<evidence type="ECO:0000256" key="1">
    <source>
        <dbReference type="SAM" id="Phobius"/>
    </source>
</evidence>
<dbReference type="OrthoDB" id="271914at2759"/>
<sequence length="163" mass="17435">MCLFAGRQPPDGTVALDDDSCKSVKNSRGASSPPCQASQTLLPVRSGSFSPHNADRHDSGEARVARASFAVLASVVAGSLCGIALKQTTMAVAGKIRAIVIGVQILCWMVYTTAKWGLVIRKCASSVFQGYRPREVQPKSCQALMRQRILLTLTAAIPRRASF</sequence>
<reference evidence="2 3" key="1">
    <citation type="submission" date="2021-02" db="EMBL/GenBank/DDBJ databases">
        <title>Leishmania (Mundinia) enrietti genome sequencing and assembly.</title>
        <authorList>
            <person name="Almutairi H."/>
            <person name="Gatherer D."/>
        </authorList>
    </citation>
    <scope>NUCLEOTIDE SEQUENCE [LARGE SCALE GENOMIC DNA]</scope>
    <source>
        <strain evidence="2">CUR178</strain>
    </source>
</reference>
<feature type="transmembrane region" description="Helical" evidence="1">
    <location>
        <begin position="64"/>
        <end position="85"/>
    </location>
</feature>
<dbReference type="KEGG" id="lenr:94170441"/>
<keyword evidence="1" id="KW-1133">Transmembrane helix</keyword>
<organism evidence="2 3">
    <name type="scientific">Leishmania enriettii</name>
    <dbReference type="NCBI Taxonomy" id="5663"/>
    <lineage>
        <taxon>Eukaryota</taxon>
        <taxon>Discoba</taxon>
        <taxon>Euglenozoa</taxon>
        <taxon>Kinetoplastea</taxon>
        <taxon>Metakinetoplastina</taxon>
        <taxon>Trypanosomatida</taxon>
        <taxon>Trypanosomatidae</taxon>
        <taxon>Leishmaniinae</taxon>
        <taxon>Leishmania</taxon>
    </lineage>
</organism>
<name>A0A836HAD8_LEIEN</name>
<dbReference type="Proteomes" id="UP000674179">
    <property type="component" value="Chromosome 30"/>
</dbReference>
<dbReference type="GeneID" id="94170441"/>
<dbReference type="RefSeq" id="XP_067691034.1">
    <property type="nucleotide sequence ID" value="XM_067834931.1"/>
</dbReference>
<feature type="transmembrane region" description="Helical" evidence="1">
    <location>
        <begin position="91"/>
        <end position="111"/>
    </location>
</feature>
<keyword evidence="1" id="KW-0812">Transmembrane</keyword>
<keyword evidence="3" id="KW-1185">Reference proteome</keyword>
<proteinExistence type="predicted"/>
<comment type="caution">
    <text evidence="2">The sequence shown here is derived from an EMBL/GenBank/DDBJ whole genome shotgun (WGS) entry which is preliminary data.</text>
</comment>